<dbReference type="Pfam" id="PF00060">
    <property type="entry name" value="Lig_chan"/>
    <property type="match status" value="1"/>
</dbReference>
<dbReference type="STRING" id="210143.A0A1R3GF31"/>
<proteinExistence type="predicted"/>
<feature type="transmembrane region" description="Helical" evidence="11">
    <location>
        <begin position="538"/>
        <end position="558"/>
    </location>
</feature>
<feature type="transmembrane region" description="Helical" evidence="11">
    <location>
        <begin position="359"/>
        <end position="377"/>
    </location>
</feature>
<feature type="transmembrane region" description="Helical" evidence="11">
    <location>
        <begin position="312"/>
        <end position="331"/>
    </location>
</feature>
<dbReference type="Proteomes" id="UP000188268">
    <property type="component" value="Unassembled WGS sequence"/>
</dbReference>
<keyword evidence="4 11" id="KW-1133">Transmembrane helix</keyword>
<evidence type="ECO:0000256" key="1">
    <source>
        <dbReference type="ARBA" id="ARBA00004141"/>
    </source>
</evidence>
<comment type="caution">
    <text evidence="13">The sequence shown here is derived from an EMBL/GenBank/DDBJ whole genome shotgun (WGS) entry which is preliminary data.</text>
</comment>
<dbReference type="SUPFAM" id="SSF53850">
    <property type="entry name" value="Periplasmic binding protein-like II"/>
    <property type="match status" value="2"/>
</dbReference>
<accession>A0A1R3GF31</accession>
<dbReference type="PANTHER" id="PTHR18966">
    <property type="entry name" value="IONOTROPIC GLUTAMATE RECEPTOR"/>
    <property type="match status" value="1"/>
</dbReference>
<gene>
    <name evidence="13" type="ORF">CCACVL1_26366</name>
</gene>
<keyword evidence="6 11" id="KW-0472">Membrane</keyword>
<evidence type="ECO:0000256" key="6">
    <source>
        <dbReference type="ARBA" id="ARBA00023136"/>
    </source>
</evidence>
<evidence type="ECO:0000256" key="11">
    <source>
        <dbReference type="SAM" id="Phobius"/>
    </source>
</evidence>
<evidence type="ECO:0000256" key="2">
    <source>
        <dbReference type="ARBA" id="ARBA00022448"/>
    </source>
</evidence>
<evidence type="ECO:0000256" key="5">
    <source>
        <dbReference type="ARBA" id="ARBA00023065"/>
    </source>
</evidence>
<evidence type="ECO:0000256" key="7">
    <source>
        <dbReference type="ARBA" id="ARBA00023170"/>
    </source>
</evidence>
<evidence type="ECO:0000259" key="12">
    <source>
        <dbReference type="SMART" id="SM00079"/>
    </source>
</evidence>
<name>A0A1R3GF31_COCAP</name>
<evidence type="ECO:0000256" key="9">
    <source>
        <dbReference type="ARBA" id="ARBA00023286"/>
    </source>
</evidence>
<comment type="subcellular location">
    <subcellularLocation>
        <location evidence="1">Membrane</location>
        <topology evidence="1">Multi-pass membrane protein</topology>
    </subcellularLocation>
</comment>
<dbReference type="EMBL" id="AWWV01014469">
    <property type="protein sequence ID" value="OMO56677.1"/>
    <property type="molecule type" value="Genomic_DNA"/>
</dbReference>
<dbReference type="Gene3D" id="1.10.287.70">
    <property type="match status" value="1"/>
</dbReference>
<keyword evidence="9" id="KW-1071">Ligand-gated ion channel</keyword>
<evidence type="ECO:0000256" key="4">
    <source>
        <dbReference type="ARBA" id="ARBA00022989"/>
    </source>
</evidence>
<dbReference type="OrthoDB" id="999866at2759"/>
<evidence type="ECO:0000256" key="8">
    <source>
        <dbReference type="ARBA" id="ARBA00023180"/>
    </source>
</evidence>
<keyword evidence="2" id="KW-0813">Transport</keyword>
<evidence type="ECO:0000256" key="3">
    <source>
        <dbReference type="ARBA" id="ARBA00022692"/>
    </source>
</evidence>
<keyword evidence="14" id="KW-1185">Reference proteome</keyword>
<keyword evidence="10" id="KW-0407">Ion channel</keyword>
<protein>
    <submittedName>
        <fullName evidence="13">Ionotropic glutamate receptor</fullName>
    </submittedName>
</protein>
<reference evidence="13 14" key="1">
    <citation type="submission" date="2013-09" db="EMBL/GenBank/DDBJ databases">
        <title>Corchorus capsularis genome sequencing.</title>
        <authorList>
            <person name="Alam M."/>
            <person name="Haque M.S."/>
            <person name="Islam M.S."/>
            <person name="Emdad E.M."/>
            <person name="Islam M.M."/>
            <person name="Ahmed B."/>
            <person name="Halim A."/>
            <person name="Hossen Q.M.M."/>
            <person name="Hossain M.Z."/>
            <person name="Ahmed R."/>
            <person name="Khan M.M."/>
            <person name="Islam R."/>
            <person name="Rashid M.M."/>
            <person name="Khan S.A."/>
            <person name="Rahman M.S."/>
            <person name="Alam M."/>
        </authorList>
    </citation>
    <scope>NUCLEOTIDE SEQUENCE [LARGE SCALE GENOMIC DNA]</scope>
    <source>
        <strain evidence="14">cv. CVL-1</strain>
        <tissue evidence="13">Whole seedling</tissue>
    </source>
</reference>
<feature type="transmembrane region" description="Helical" evidence="11">
    <location>
        <begin position="857"/>
        <end position="879"/>
    </location>
</feature>
<sequence length="1490" mass="167170">MQQQQMMGVESMIHFIKFWNIAVSVLSEVPNEQHIAWEMSLGGLNTITGPKLSLTFQDLYGNSTSTALSVCDLITNQRVLVIICTLRSQDNEDSQLMTRMGNSVPTPCGEPALSKAKLETVTSVMYMVRHTSGKLSCLFTSLISSINWHKAFEEEDMKSHRGNTDIITLNLTSLATHSSNKVRKLWGVIEMDEASSFLTTSSPLQWIWAEEIGCKGALVGTARAEFRRQESTSRPARKAVLRIGVPVRSNITKFVGVSSDHNRITHITGFSVDVFEAAVRRLPYKITYNLIPFHGSSDELVKNVAHKPFTPGMWLTLVALSLFSGFVIWIIERQDEDGPNLLEALFFLHRVQLRNNASSIVNVLWLFLVLILTQTYTNVLTTELTSSQSEMFNIDSLKRTNAVIGCDGQSQSILYLVKVLGFKRRNIRTIASFDDYENALSTGNIKAAFLLMTYAEVLLAKHCTDFTEIILPYSYNLGGFGFVFPKGSPLASDISVAILELEESGELQLMEEEMPSFSDCSGKLFEDSTTRSIGPSSFIGPFVLMGGTCAIALLITLMRREWEERIQRMLMGRELWLYTFFTLTLELSLCGIEDSALSSDSTLDCGINMEISFKTFLDFCDLNFTATGDLHWSFYLIQKSRFSCFTALGYYWRKGFCEDNIFRNLSCFCTKLPILIEIVNETPSPLQQITLSDSTDGIWRDSGTENAFLGNTMQETLRRFSYHKLVEQIYNKVFDAVVGDATITSDRNQFVLFSDSQRTTEDLRKHKTQYFTADYYYQSEFTDQPHFTMVVHEKPTGVNKFWWFLSPFTRELWLTLLSLTLYTGFVFWIIERQNEQGPSLLEALLFFVQRASPRNSLTYFVLVPWLLVVLVLTATYTSILTSMITSSKTEPSCLLLDNFKTKTARIGCDGDSIIFPYLVEILGFEKENINNISQSSIDDYEKALSSGYIKAAFFSTHYADLFLAKYNKGFTAWEPIPTLHGAAVVFPRGSPQALVKGMSKWKQMLSFSDCSSSAVDGIGPGVFLGGGIELSVLAIHINDVVGLWLCEAENLKSSGRDEVDGRARKAFDKIGKAGQVFCSTTPRPNQMVLMFFQPFHDNISSVELADTMATFCTLTSYEAAIAKGDKSTRKTRAAILCSLSEHSQQVIPETVPLSIYMSQYIYETIEEIVKLISLYQWGTSSSTYKISGLDIITLNLTSHGHPKQSIRIRGQFQMAAILSFSTSLIKHFRSLTEADLFEGQYEDGPNLIEALLFFLQRELPRNRLSYVVKVPWLFLILVLTSTYISSLTSMITSSETEPSCLDMKNLKSRNAIIGCDHEDSIIFPYLVETLGFQRKNIKNISQYSIDEYKMALSSGNIKAAFFSTTSADIFLSKYPKGFTAWEPSTPNLNASSSLVFPRGSSLASNQLSTLSDCSSSTVDGSMKLVRIGPGAFLGLFVLSGFYNCNVNHGHLSNETTLGELHPEILAICNFNRQRTLVVVHNSVFSKPREK</sequence>
<keyword evidence="8" id="KW-0325">Glycoprotein</keyword>
<dbReference type="GO" id="GO:0015276">
    <property type="term" value="F:ligand-gated monoatomic ion channel activity"/>
    <property type="evidence" value="ECO:0007669"/>
    <property type="project" value="InterPro"/>
</dbReference>
<evidence type="ECO:0000313" key="14">
    <source>
        <dbReference type="Proteomes" id="UP000188268"/>
    </source>
</evidence>
<keyword evidence="5" id="KW-0406">Ion transport</keyword>
<organism evidence="13 14">
    <name type="scientific">Corchorus capsularis</name>
    <name type="common">Jute</name>
    <dbReference type="NCBI Taxonomy" id="210143"/>
    <lineage>
        <taxon>Eukaryota</taxon>
        <taxon>Viridiplantae</taxon>
        <taxon>Streptophyta</taxon>
        <taxon>Embryophyta</taxon>
        <taxon>Tracheophyta</taxon>
        <taxon>Spermatophyta</taxon>
        <taxon>Magnoliopsida</taxon>
        <taxon>eudicotyledons</taxon>
        <taxon>Gunneridae</taxon>
        <taxon>Pentapetalae</taxon>
        <taxon>rosids</taxon>
        <taxon>malvids</taxon>
        <taxon>Malvales</taxon>
        <taxon>Malvaceae</taxon>
        <taxon>Grewioideae</taxon>
        <taxon>Apeibeae</taxon>
        <taxon>Corchorus</taxon>
    </lineage>
</organism>
<dbReference type="InterPro" id="IPR001320">
    <property type="entry name" value="Iontro_rcpt_C"/>
</dbReference>
<dbReference type="SMART" id="SM00079">
    <property type="entry name" value="PBPe"/>
    <property type="match status" value="1"/>
</dbReference>
<keyword evidence="7 13" id="KW-0675">Receptor</keyword>
<keyword evidence="3 11" id="KW-0812">Transmembrane</keyword>
<dbReference type="Gene3D" id="3.40.190.10">
    <property type="entry name" value="Periplasmic binding protein-like II"/>
    <property type="match status" value="3"/>
</dbReference>
<dbReference type="InterPro" id="IPR015683">
    <property type="entry name" value="Ionotropic_Glu_rcpt"/>
</dbReference>
<evidence type="ECO:0000256" key="10">
    <source>
        <dbReference type="ARBA" id="ARBA00023303"/>
    </source>
</evidence>
<evidence type="ECO:0000313" key="13">
    <source>
        <dbReference type="EMBL" id="OMO56677.1"/>
    </source>
</evidence>
<feature type="transmembrane region" description="Helical" evidence="11">
    <location>
        <begin position="812"/>
        <end position="830"/>
    </location>
</feature>
<dbReference type="GO" id="GO:0016020">
    <property type="term" value="C:membrane"/>
    <property type="evidence" value="ECO:0007669"/>
    <property type="project" value="UniProtKB-SubCell"/>
</dbReference>
<feature type="domain" description="Ionotropic glutamate receptor C-terminal" evidence="12">
    <location>
        <begin position="240"/>
        <end position="516"/>
    </location>
</feature>
<dbReference type="Gramene" id="OMO56677">
    <property type="protein sequence ID" value="OMO56677"/>
    <property type="gene ID" value="CCACVL1_26366"/>
</dbReference>